<dbReference type="Gene3D" id="3.30.2180.10">
    <property type="entry name" value="ATP12-like"/>
    <property type="match status" value="1"/>
</dbReference>
<comment type="caution">
    <text evidence="4">The sequence shown here is derived from an EMBL/GenBank/DDBJ whole genome shotgun (WGS) entry which is preliminary data.</text>
</comment>
<keyword evidence="5" id="KW-1185">Reference proteome</keyword>
<evidence type="ECO:0000313" key="4">
    <source>
        <dbReference type="EMBL" id="MCW3798155.1"/>
    </source>
</evidence>
<dbReference type="EMBL" id="JAPDOB010000002">
    <property type="protein sequence ID" value="MCW3798155.1"/>
    <property type="molecule type" value="Genomic_DNA"/>
</dbReference>
<dbReference type="Proteomes" id="UP001526246">
    <property type="component" value="Unassembled WGS sequence"/>
</dbReference>
<sequence>MKRFWKDAAPVGDGGGWRVELDGRPLRTPARALLLVPTERLAEQIAEEWRTSPEQVDPRAMPLTGLGNAALDRVAADKDAFAASLARYGESDLLTYRADSPAALVERQAAAWDPLLQWARRRFDVDFVVTSGVSFVPQAPNTVARLAHAVAALDPFRLAALSPLVTISGSLVAALAVLEGEVPPEEAWSAASVDEAWQLEKWGSDAEAEQALENRRQDFLAAARFLSLLD</sequence>
<protein>
    <submittedName>
        <fullName evidence="4">ATPase</fullName>
    </submittedName>
</protein>
<evidence type="ECO:0000313" key="5">
    <source>
        <dbReference type="Proteomes" id="UP001526246"/>
    </source>
</evidence>
<accession>A0ABT3JGG1</accession>
<comment type="similarity">
    <text evidence="1">Belongs to the ATP12 family.</text>
</comment>
<dbReference type="Pfam" id="PF07542">
    <property type="entry name" value="ATP12"/>
    <property type="match status" value="1"/>
</dbReference>
<gene>
    <name evidence="4" type="ORF">OMW55_10100</name>
</gene>
<evidence type="ECO:0000256" key="1">
    <source>
        <dbReference type="ARBA" id="ARBA00008231"/>
    </source>
</evidence>
<evidence type="ECO:0000256" key="2">
    <source>
        <dbReference type="ARBA" id="ARBA00022946"/>
    </source>
</evidence>
<dbReference type="RefSeq" id="WP_264882857.1">
    <property type="nucleotide sequence ID" value="NZ_JAPDOB010000002.1"/>
</dbReference>
<reference evidence="4 5" key="1">
    <citation type="submission" date="2022-10" db="EMBL/GenBank/DDBJ databases">
        <title>Sphingomonas sp.</title>
        <authorList>
            <person name="Jin C."/>
        </authorList>
    </citation>
    <scope>NUCLEOTIDE SEQUENCE [LARGE SCALE GENOMIC DNA]</scope>
    <source>
        <strain evidence="4 5">BN140010</strain>
    </source>
</reference>
<dbReference type="SUPFAM" id="SSF160909">
    <property type="entry name" value="ATP12-like"/>
    <property type="match status" value="1"/>
</dbReference>
<keyword evidence="2" id="KW-0809">Transit peptide</keyword>
<dbReference type="InterPro" id="IPR011419">
    <property type="entry name" value="ATP12_ATP_synth-F1-assembly"/>
</dbReference>
<dbReference type="PANTHER" id="PTHR21013:SF10">
    <property type="entry name" value="ATP SYNTHASE MITOCHONDRIAL F1 COMPLEX ASSEMBLY FACTOR 2"/>
    <property type="match status" value="1"/>
</dbReference>
<proteinExistence type="inferred from homology"/>
<organism evidence="4 5">
    <name type="scientific">Sphingomonas arvum</name>
    <dbReference type="NCBI Taxonomy" id="2992113"/>
    <lineage>
        <taxon>Bacteria</taxon>
        <taxon>Pseudomonadati</taxon>
        <taxon>Pseudomonadota</taxon>
        <taxon>Alphaproteobacteria</taxon>
        <taxon>Sphingomonadales</taxon>
        <taxon>Sphingomonadaceae</taxon>
        <taxon>Sphingomonas</taxon>
    </lineage>
</organism>
<dbReference type="InterPro" id="IPR042272">
    <property type="entry name" value="ATP12_ATP_synth-F1-assembly_N"/>
</dbReference>
<evidence type="ECO:0000256" key="3">
    <source>
        <dbReference type="ARBA" id="ARBA00023186"/>
    </source>
</evidence>
<dbReference type="Gene3D" id="1.10.3580.10">
    <property type="entry name" value="ATP12 ATPase"/>
    <property type="match status" value="1"/>
</dbReference>
<dbReference type="InterPro" id="IPR023335">
    <property type="entry name" value="ATP12_ortho_dom_sf"/>
</dbReference>
<name>A0ABT3JGG1_9SPHN</name>
<dbReference type="PANTHER" id="PTHR21013">
    <property type="entry name" value="ATP SYNTHASE MITOCHONDRIAL F1 COMPLEX ASSEMBLY FACTOR 2/ATP12 PROTEIN, MITOCHONDRIAL PRECURSOR"/>
    <property type="match status" value="1"/>
</dbReference>
<keyword evidence="3" id="KW-0143">Chaperone</keyword>